<evidence type="ECO:0000256" key="6">
    <source>
        <dbReference type="PIRSR" id="PIRSR601834-1"/>
    </source>
</evidence>
<evidence type="ECO:0000256" key="3">
    <source>
        <dbReference type="ARBA" id="ARBA00022630"/>
    </source>
</evidence>
<dbReference type="SUPFAM" id="SSF63380">
    <property type="entry name" value="Riboflavin synthase domain-like"/>
    <property type="match status" value="1"/>
</dbReference>
<keyword evidence="11" id="KW-1185">Reference proteome</keyword>
<evidence type="ECO:0000256" key="7">
    <source>
        <dbReference type="SAM" id="MobiDB-lite"/>
    </source>
</evidence>
<feature type="region of interest" description="Disordered" evidence="7">
    <location>
        <begin position="1"/>
        <end position="44"/>
    </location>
</feature>
<dbReference type="EMBL" id="CP144534">
    <property type="protein sequence ID" value="WWC61754.1"/>
    <property type="molecule type" value="Genomic_DNA"/>
</dbReference>
<feature type="binding site" evidence="6">
    <location>
        <position position="167"/>
    </location>
    <ligand>
        <name>FAD</name>
        <dbReference type="ChEBI" id="CHEBI:57692"/>
    </ligand>
</feature>
<dbReference type="KEGG" id="kdj:28968385"/>
<feature type="binding site" evidence="6">
    <location>
        <position position="149"/>
    </location>
    <ligand>
        <name>FAD</name>
        <dbReference type="ChEBI" id="CHEBI:57692"/>
    </ligand>
</feature>
<dbReference type="CDD" id="cd06183">
    <property type="entry name" value="cyt_b5_reduct_like"/>
    <property type="match status" value="1"/>
</dbReference>
<evidence type="ECO:0000313" key="9">
    <source>
        <dbReference type="EMBL" id="OBR85351.1"/>
    </source>
</evidence>
<dbReference type="PROSITE" id="PS51384">
    <property type="entry name" value="FAD_FR"/>
    <property type="match status" value="1"/>
</dbReference>
<evidence type="ECO:0000256" key="4">
    <source>
        <dbReference type="ARBA" id="ARBA00022827"/>
    </source>
</evidence>
<dbReference type="InterPro" id="IPR017938">
    <property type="entry name" value="Riboflavin_synthase-like_b-brl"/>
</dbReference>
<dbReference type="PANTHER" id="PTHR19370:SF184">
    <property type="entry name" value="NADH-CYTOCHROME B5 REDUCTASE-LIKE"/>
    <property type="match status" value="1"/>
</dbReference>
<reference evidence="9" key="1">
    <citation type="submission" date="2013-07" db="EMBL/GenBank/DDBJ databases">
        <title>The Genome Sequence of Cryptococcus dejecticola CBS10117.</title>
        <authorList>
            <consortium name="The Broad Institute Genome Sequencing Platform"/>
            <person name="Cuomo C."/>
            <person name="Litvintseva A."/>
            <person name="Chen Y."/>
            <person name="Heitman J."/>
            <person name="Sun S."/>
            <person name="Springer D."/>
            <person name="Dromer F."/>
            <person name="Young S.K."/>
            <person name="Zeng Q."/>
            <person name="Gargeya S."/>
            <person name="Fitzgerald M."/>
            <person name="Abouelleil A."/>
            <person name="Alvarado L."/>
            <person name="Berlin A.M."/>
            <person name="Chapman S.B."/>
            <person name="Dewar J."/>
            <person name="Goldberg J."/>
            <person name="Griggs A."/>
            <person name="Gujja S."/>
            <person name="Hansen M."/>
            <person name="Howarth C."/>
            <person name="Imamovic A."/>
            <person name="Larimer J."/>
            <person name="McCowan C."/>
            <person name="Murphy C."/>
            <person name="Pearson M."/>
            <person name="Priest M."/>
            <person name="Roberts A."/>
            <person name="Saif S."/>
            <person name="Shea T."/>
            <person name="Sykes S."/>
            <person name="Wortman J."/>
            <person name="Nusbaum C."/>
            <person name="Birren B."/>
        </authorList>
    </citation>
    <scope>NUCLEOTIDE SEQUENCE [LARGE SCALE GENOMIC DNA]</scope>
    <source>
        <strain evidence="9">CBS 10117</strain>
    </source>
</reference>
<dbReference type="AlphaFoldDB" id="A0A1A6A5L9"/>
<dbReference type="SUPFAM" id="SSF52343">
    <property type="entry name" value="Ferredoxin reductase-like, C-terminal NADP-linked domain"/>
    <property type="match status" value="1"/>
</dbReference>
<dbReference type="PRINTS" id="PR00406">
    <property type="entry name" value="CYTB5RDTASE"/>
</dbReference>
<dbReference type="InterPro" id="IPR017927">
    <property type="entry name" value="FAD-bd_FR_type"/>
</dbReference>
<protein>
    <recommendedName>
        <fullName evidence="8">FAD-binding FR-type domain-containing protein</fullName>
    </recommendedName>
</protein>
<organism evidence="9">
    <name type="scientific">Kwoniella dejecticola CBS 10117</name>
    <dbReference type="NCBI Taxonomy" id="1296121"/>
    <lineage>
        <taxon>Eukaryota</taxon>
        <taxon>Fungi</taxon>
        <taxon>Dikarya</taxon>
        <taxon>Basidiomycota</taxon>
        <taxon>Agaricomycotina</taxon>
        <taxon>Tremellomycetes</taxon>
        <taxon>Tremellales</taxon>
        <taxon>Cryptococcaceae</taxon>
        <taxon>Kwoniella</taxon>
    </lineage>
</organism>
<dbReference type="Gene3D" id="2.40.30.10">
    <property type="entry name" value="Translation factors"/>
    <property type="match status" value="1"/>
</dbReference>
<evidence type="ECO:0000313" key="11">
    <source>
        <dbReference type="Proteomes" id="UP000078595"/>
    </source>
</evidence>
<feature type="compositionally biased region" description="Low complexity" evidence="7">
    <location>
        <begin position="21"/>
        <end position="38"/>
    </location>
</feature>
<evidence type="ECO:0000313" key="10">
    <source>
        <dbReference type="EMBL" id="WWC61754.1"/>
    </source>
</evidence>
<name>A0A1A6A5L9_9TREE</name>
<evidence type="ECO:0000256" key="2">
    <source>
        <dbReference type="ARBA" id="ARBA00006105"/>
    </source>
</evidence>
<dbReference type="Gene3D" id="3.40.50.80">
    <property type="entry name" value="Nucleotide-binding domain of ferredoxin-NADP reductase (FNR) module"/>
    <property type="match status" value="1"/>
</dbReference>
<dbReference type="OrthoDB" id="432685at2759"/>
<evidence type="ECO:0000256" key="1">
    <source>
        <dbReference type="ARBA" id="ARBA00001974"/>
    </source>
</evidence>
<dbReference type="InterPro" id="IPR001834">
    <property type="entry name" value="CBR-like"/>
</dbReference>
<dbReference type="GO" id="GO:0016491">
    <property type="term" value="F:oxidoreductase activity"/>
    <property type="evidence" value="ECO:0007669"/>
    <property type="project" value="UniProtKB-KW"/>
</dbReference>
<dbReference type="PANTHER" id="PTHR19370">
    <property type="entry name" value="NADH-CYTOCHROME B5 REDUCTASE"/>
    <property type="match status" value="1"/>
</dbReference>
<evidence type="ECO:0000256" key="5">
    <source>
        <dbReference type="ARBA" id="ARBA00023002"/>
    </source>
</evidence>
<dbReference type="Proteomes" id="UP000078595">
    <property type="component" value="Chromosome 5"/>
</dbReference>
<keyword evidence="5" id="KW-0560">Oxidoreductase</keyword>
<dbReference type="GeneID" id="28968385"/>
<proteinExistence type="inferred from homology"/>
<feature type="binding site" evidence="6">
    <location>
        <position position="150"/>
    </location>
    <ligand>
        <name>FAD</name>
        <dbReference type="ChEBI" id="CHEBI:57692"/>
    </ligand>
</feature>
<keyword evidence="4 6" id="KW-0274">FAD</keyword>
<evidence type="ECO:0000259" key="8">
    <source>
        <dbReference type="PROSITE" id="PS51384"/>
    </source>
</evidence>
<keyword evidence="3 6" id="KW-0285">Flavoprotein</keyword>
<dbReference type="Pfam" id="PF00970">
    <property type="entry name" value="FAD_binding_6"/>
    <property type="match status" value="1"/>
</dbReference>
<dbReference type="EMBL" id="KI894031">
    <property type="protein sequence ID" value="OBR85351.1"/>
    <property type="molecule type" value="Genomic_DNA"/>
</dbReference>
<comment type="cofactor">
    <cofactor evidence="1 6">
        <name>FAD</name>
        <dbReference type="ChEBI" id="CHEBI:57692"/>
    </cofactor>
</comment>
<feature type="binding site" evidence="6">
    <location>
        <position position="148"/>
    </location>
    <ligand>
        <name>FAD</name>
        <dbReference type="ChEBI" id="CHEBI:57692"/>
    </ligand>
</feature>
<accession>A0A1A6A5L9</accession>
<dbReference type="RefSeq" id="XP_018263193.1">
    <property type="nucleotide sequence ID" value="XM_018407982.1"/>
</dbReference>
<dbReference type="STRING" id="1296121.A0A1A6A5L9"/>
<feature type="binding site" evidence="6">
    <location>
        <position position="165"/>
    </location>
    <ligand>
        <name>FAD</name>
        <dbReference type="ChEBI" id="CHEBI:57692"/>
    </ligand>
</feature>
<dbReference type="VEuPathDB" id="FungiDB:I303_04686"/>
<feature type="domain" description="FAD-binding FR-type" evidence="8">
    <location>
        <begin position="80"/>
        <end position="199"/>
    </location>
</feature>
<dbReference type="InterPro" id="IPR039261">
    <property type="entry name" value="FNR_nucleotide-bd"/>
</dbReference>
<sequence length="366" mass="39720">MRTPPTSSVPRPLPTKPTFRSFASSSSSGSSSSSATFSNPSKAHPLRLSKRWPRLALTLLGVTIPTSYYFFPSARELAPHMYSDQPVSSTKSISTQHKLVSIPIPSSSTSKEYFTKPYRTVGSLADVEGGEIVIQHMMIKSPDIQIERPYTPINDPLADGEVRLVVKRVQGGEVGRIVHSLKEGDKVGIRGPIPTYSIYPQNYDKIIMISTGTAISPFLQLLSKLPSPAPIPSQSQSQGQGHTQAAIPSTAPKLHLIHSKPMQGREDWANSLTDSSFLPSLQDKFGDRLQVTRIDPGPVPKAALVEALNPGSQAGAEKDRILVLVCLPPMLMRPLCGNMTPNLDQGPITGILGEMGLTNEQVWKLE</sequence>
<feature type="binding site" evidence="6">
    <location>
        <position position="174"/>
    </location>
    <ligand>
        <name>FAD</name>
        <dbReference type="ChEBI" id="CHEBI:57692"/>
    </ligand>
</feature>
<dbReference type="InterPro" id="IPR008333">
    <property type="entry name" value="Cbr1-like_FAD-bd_dom"/>
</dbReference>
<gene>
    <name evidence="9" type="ORF">I303_04686</name>
    <name evidence="10" type="ORF">I303_104339</name>
</gene>
<reference evidence="10" key="3">
    <citation type="submission" date="2024-02" db="EMBL/GenBank/DDBJ databases">
        <title>Comparative genomics of Cryptococcus and Kwoniella reveals pathogenesis evolution and contrasting modes of karyotype evolution via chromosome fusion or intercentromeric recombination.</title>
        <authorList>
            <person name="Coelho M.A."/>
            <person name="David-Palma M."/>
            <person name="Shea T."/>
            <person name="Bowers K."/>
            <person name="McGinley-Smith S."/>
            <person name="Mohammad A.W."/>
            <person name="Gnirke A."/>
            <person name="Yurkov A.M."/>
            <person name="Nowrousian M."/>
            <person name="Sun S."/>
            <person name="Cuomo C.A."/>
            <person name="Heitman J."/>
        </authorList>
    </citation>
    <scope>NUCLEOTIDE SEQUENCE</scope>
    <source>
        <strain evidence="10">CBS 10117</strain>
    </source>
</reference>
<reference evidence="10" key="2">
    <citation type="submission" date="2013-07" db="EMBL/GenBank/DDBJ databases">
        <authorList>
            <consortium name="The Broad Institute Genome Sequencing Platform"/>
            <person name="Cuomo C."/>
            <person name="Litvintseva A."/>
            <person name="Chen Y."/>
            <person name="Heitman J."/>
            <person name="Sun S."/>
            <person name="Springer D."/>
            <person name="Dromer F."/>
            <person name="Young S.K."/>
            <person name="Zeng Q."/>
            <person name="Gargeya S."/>
            <person name="Fitzgerald M."/>
            <person name="Abouelleil A."/>
            <person name="Alvarado L."/>
            <person name="Berlin A.M."/>
            <person name="Chapman S.B."/>
            <person name="Dewar J."/>
            <person name="Goldberg J."/>
            <person name="Griggs A."/>
            <person name="Gujja S."/>
            <person name="Hansen M."/>
            <person name="Howarth C."/>
            <person name="Imamovic A."/>
            <person name="Larimer J."/>
            <person name="McCowan C."/>
            <person name="Murphy C."/>
            <person name="Pearson M."/>
            <person name="Priest M."/>
            <person name="Roberts A."/>
            <person name="Saif S."/>
            <person name="Shea T."/>
            <person name="Sykes S."/>
            <person name="Wortman J."/>
            <person name="Nusbaum C."/>
            <person name="Birren B."/>
        </authorList>
    </citation>
    <scope>NUCLEOTIDE SEQUENCE</scope>
    <source>
        <strain evidence="10">CBS 10117</strain>
    </source>
</reference>
<comment type="similarity">
    <text evidence="2">Belongs to the flavoprotein pyridine nucleotide cytochrome reductase family.</text>
</comment>